<comment type="caution">
    <text evidence="3">Lacks conserved residue(s) required for the propagation of feature annotation.</text>
</comment>
<feature type="binding site" evidence="3">
    <location>
        <position position="442"/>
    </location>
    <ligand>
        <name>meso-2,6-diaminopimelate</name>
        <dbReference type="ChEBI" id="CHEBI:57791"/>
    </ligand>
</feature>
<reference evidence="7 8" key="2">
    <citation type="submission" date="2020-01" db="EMBL/GenBank/DDBJ databases">
        <title>Clostridiaceae sp. nov. isolated from the gut of human by culturomics.</title>
        <authorList>
            <person name="Chang Y."/>
        </authorList>
    </citation>
    <scope>NUCLEOTIDE SEQUENCE [LARGE SCALE GENOMIC DNA]</scope>
    <source>
        <strain evidence="7 8">DONG20-135</strain>
    </source>
</reference>
<reference evidence="7 8" key="1">
    <citation type="submission" date="2019-12" db="EMBL/GenBank/DDBJ databases">
        <authorList>
            <person name="Yang R."/>
        </authorList>
    </citation>
    <scope>NUCLEOTIDE SEQUENCE [LARGE SCALE GENOMIC DNA]</scope>
    <source>
        <strain evidence="7 8">DONG20-135</strain>
    </source>
</reference>
<dbReference type="GO" id="GO:0000287">
    <property type="term" value="F:magnesium ion binding"/>
    <property type="evidence" value="ECO:0007669"/>
    <property type="project" value="UniProtKB-UniRule"/>
</dbReference>
<dbReference type="Gene3D" id="3.90.190.20">
    <property type="entry name" value="Mur ligase, C-terminal domain"/>
    <property type="match status" value="1"/>
</dbReference>
<accession>A0A6N8U5S5</accession>
<keyword evidence="3" id="KW-0460">Magnesium</keyword>
<gene>
    <name evidence="3" type="primary">murE</name>
    <name evidence="7" type="ORF">GSF08_04730</name>
</gene>
<evidence type="ECO:0000259" key="6">
    <source>
        <dbReference type="Pfam" id="PF08245"/>
    </source>
</evidence>
<evidence type="ECO:0000256" key="3">
    <source>
        <dbReference type="HAMAP-Rule" id="MF_00208"/>
    </source>
</evidence>
<dbReference type="GO" id="GO:0008360">
    <property type="term" value="P:regulation of cell shape"/>
    <property type="evidence" value="ECO:0007669"/>
    <property type="project" value="UniProtKB-KW"/>
</dbReference>
<feature type="domain" description="Mur ligase C-terminal" evidence="5">
    <location>
        <begin position="321"/>
        <end position="444"/>
    </location>
</feature>
<comment type="function">
    <text evidence="3">Catalyzes the addition of meso-diaminopimelic acid to the nucleotide precursor UDP-N-acetylmuramoyl-L-alanyl-D-glutamate (UMAG) in the biosynthesis of bacterial cell-wall peptidoglycan.</text>
</comment>
<comment type="caution">
    <text evidence="7">The sequence shown here is derived from an EMBL/GenBank/DDBJ whole genome shotgun (WGS) entry which is preliminary data.</text>
</comment>
<comment type="subcellular location">
    <subcellularLocation>
        <location evidence="3 4">Cytoplasm</location>
    </subcellularLocation>
</comment>
<comment type="PTM">
    <text evidence="3">Carboxylation is probably crucial for Mg(2+) binding and, consequently, for the gamma-phosphate positioning of ATP.</text>
</comment>
<evidence type="ECO:0000256" key="1">
    <source>
        <dbReference type="ARBA" id="ARBA00004752"/>
    </source>
</evidence>
<dbReference type="InterPro" id="IPR005761">
    <property type="entry name" value="UDP-N-AcMur-Glu-dNH2Pim_ligase"/>
</dbReference>
<feature type="binding site" evidence="3">
    <location>
        <position position="175"/>
    </location>
    <ligand>
        <name>UDP-N-acetyl-alpha-D-muramoyl-L-alanyl-D-glutamate</name>
        <dbReference type="ChEBI" id="CHEBI:83900"/>
    </ligand>
</feature>
<dbReference type="GO" id="GO:0008765">
    <property type="term" value="F:UDP-N-acetylmuramoylalanyl-D-glutamate-2,6-diaminopimelate ligase activity"/>
    <property type="evidence" value="ECO:0007669"/>
    <property type="project" value="UniProtKB-UniRule"/>
</dbReference>
<feature type="binding site" evidence="3">
    <location>
        <begin position="393"/>
        <end position="396"/>
    </location>
    <ligand>
        <name>meso-2,6-diaminopimelate</name>
        <dbReference type="ChEBI" id="CHEBI:57791"/>
    </ligand>
</feature>
<dbReference type="GO" id="GO:0009252">
    <property type="term" value="P:peptidoglycan biosynthetic process"/>
    <property type="evidence" value="ECO:0007669"/>
    <property type="project" value="UniProtKB-UniRule"/>
</dbReference>
<dbReference type="InterPro" id="IPR036615">
    <property type="entry name" value="Mur_ligase_C_dom_sf"/>
</dbReference>
<dbReference type="Gene3D" id="3.40.1190.10">
    <property type="entry name" value="Mur-like, catalytic domain"/>
    <property type="match status" value="1"/>
</dbReference>
<keyword evidence="3 4" id="KW-0133">Cell shape</keyword>
<dbReference type="NCBIfam" id="NF001126">
    <property type="entry name" value="PRK00139.1-4"/>
    <property type="match status" value="1"/>
</dbReference>
<evidence type="ECO:0000313" key="7">
    <source>
        <dbReference type="EMBL" id="MXQ73241.1"/>
    </source>
</evidence>
<comment type="catalytic activity">
    <reaction evidence="3">
        <text>UDP-N-acetyl-alpha-D-muramoyl-L-alanyl-D-glutamate + meso-2,6-diaminopimelate + ATP = UDP-N-acetyl-alpha-D-muramoyl-L-alanyl-gamma-D-glutamyl-meso-2,6-diaminopimelate + ADP + phosphate + H(+)</text>
        <dbReference type="Rhea" id="RHEA:23676"/>
        <dbReference type="ChEBI" id="CHEBI:15378"/>
        <dbReference type="ChEBI" id="CHEBI:30616"/>
        <dbReference type="ChEBI" id="CHEBI:43474"/>
        <dbReference type="ChEBI" id="CHEBI:57791"/>
        <dbReference type="ChEBI" id="CHEBI:83900"/>
        <dbReference type="ChEBI" id="CHEBI:83905"/>
        <dbReference type="ChEBI" id="CHEBI:456216"/>
        <dbReference type="EC" id="6.3.2.13"/>
    </reaction>
</comment>
<dbReference type="InterPro" id="IPR036565">
    <property type="entry name" value="Mur-like_cat_sf"/>
</dbReference>
<dbReference type="SUPFAM" id="SSF53244">
    <property type="entry name" value="MurD-like peptide ligases, peptide-binding domain"/>
    <property type="match status" value="1"/>
</dbReference>
<feature type="binding site" evidence="3">
    <location>
        <begin position="148"/>
        <end position="149"/>
    </location>
    <ligand>
        <name>UDP-N-acetyl-alpha-D-muramoyl-L-alanyl-D-glutamate</name>
        <dbReference type="ChEBI" id="CHEBI:83900"/>
    </ligand>
</feature>
<dbReference type="InterPro" id="IPR013221">
    <property type="entry name" value="Mur_ligase_cen"/>
</dbReference>
<evidence type="ECO:0000256" key="4">
    <source>
        <dbReference type="RuleBase" id="RU004135"/>
    </source>
</evidence>
<dbReference type="Pfam" id="PF08245">
    <property type="entry name" value="Mur_ligase_M"/>
    <property type="match status" value="1"/>
</dbReference>
<feature type="domain" description="Mur ligase central" evidence="6">
    <location>
        <begin position="104"/>
        <end position="297"/>
    </location>
</feature>
<proteinExistence type="inferred from homology"/>
<protein>
    <recommendedName>
        <fullName evidence="3">UDP-N-acetylmuramoyl-L-alanyl-D-glutamate--2,6-diaminopimelate ligase</fullName>
        <ecNumber evidence="3">6.3.2.13</ecNumber>
    </recommendedName>
    <alternativeName>
        <fullName evidence="3">Meso-A2pm-adding enzyme</fullName>
    </alternativeName>
    <alternativeName>
        <fullName evidence="3">Meso-diaminopimelate-adding enzyme</fullName>
    </alternativeName>
    <alternativeName>
        <fullName evidence="3">UDP-MurNAc-L-Ala-D-Glu:meso-diaminopimelate ligase</fullName>
    </alternativeName>
    <alternativeName>
        <fullName evidence="3">UDP-MurNAc-tripeptide synthetase</fullName>
    </alternativeName>
    <alternativeName>
        <fullName evidence="3">UDP-N-acetylmuramyl-tripeptide synthetase</fullName>
    </alternativeName>
</protein>
<dbReference type="PANTHER" id="PTHR23135">
    <property type="entry name" value="MUR LIGASE FAMILY MEMBER"/>
    <property type="match status" value="1"/>
</dbReference>
<feature type="binding site" evidence="3">
    <location>
        <position position="369"/>
    </location>
    <ligand>
        <name>meso-2,6-diaminopimelate</name>
        <dbReference type="ChEBI" id="CHEBI:57791"/>
    </ligand>
</feature>
<keyword evidence="3" id="KW-0963">Cytoplasm</keyword>
<feature type="binding site" evidence="3">
    <location>
        <begin position="106"/>
        <end position="112"/>
    </location>
    <ligand>
        <name>ATP</name>
        <dbReference type="ChEBI" id="CHEBI:30616"/>
    </ligand>
</feature>
<dbReference type="HAMAP" id="MF_00208">
    <property type="entry name" value="MurE"/>
    <property type="match status" value="1"/>
</dbReference>
<dbReference type="UniPathway" id="UPA00219"/>
<dbReference type="Gene3D" id="3.40.1390.10">
    <property type="entry name" value="MurE/MurF, N-terminal domain"/>
    <property type="match status" value="1"/>
</dbReference>
<dbReference type="InterPro" id="IPR004101">
    <property type="entry name" value="Mur_ligase_C"/>
</dbReference>
<dbReference type="AlphaFoldDB" id="A0A6N8U5S5"/>
<dbReference type="EMBL" id="WUUQ01000001">
    <property type="protein sequence ID" value="MXQ73241.1"/>
    <property type="molecule type" value="Genomic_DNA"/>
</dbReference>
<keyword evidence="3 4" id="KW-0131">Cell cycle</keyword>
<keyword evidence="3 4" id="KW-0573">Peptidoglycan synthesis</keyword>
<dbReference type="SUPFAM" id="SSF63418">
    <property type="entry name" value="MurE/MurF N-terminal domain"/>
    <property type="match status" value="1"/>
</dbReference>
<feature type="binding site" evidence="3">
    <location>
        <position position="183"/>
    </location>
    <ligand>
        <name>UDP-N-acetyl-alpha-D-muramoyl-L-alanyl-D-glutamate</name>
        <dbReference type="ChEBI" id="CHEBI:83900"/>
    </ligand>
</feature>
<dbReference type="InterPro" id="IPR035911">
    <property type="entry name" value="MurE/MurF_N"/>
</dbReference>
<evidence type="ECO:0000256" key="2">
    <source>
        <dbReference type="ARBA" id="ARBA00005898"/>
    </source>
</evidence>
<dbReference type="SUPFAM" id="SSF53623">
    <property type="entry name" value="MurD-like peptide ligases, catalytic domain"/>
    <property type="match status" value="1"/>
</dbReference>
<feature type="binding site" evidence="3">
    <location>
        <position position="147"/>
    </location>
    <ligand>
        <name>UDP-N-acetyl-alpha-D-muramoyl-L-alanyl-D-glutamate</name>
        <dbReference type="ChEBI" id="CHEBI:83900"/>
    </ligand>
</feature>
<dbReference type="PANTHER" id="PTHR23135:SF4">
    <property type="entry name" value="UDP-N-ACETYLMURAMOYL-L-ALANYL-D-GLUTAMATE--2,6-DIAMINOPIMELATE LIGASE MURE HOMOLOG, CHLOROPLASTIC"/>
    <property type="match status" value="1"/>
</dbReference>
<sequence>MVKITLNKLLKCIGVACQTTIEVQGITDRSDEAKQDWLFISLHGTRDSGEKYLDEVLAKGAYVLSSEPHDDERIFFHEHLHKAAAELLDVYYARPYEKLHVCGVTGTSGKTSVSSLCVQLLNAQGLKTMLIGTNGIQYEQQMIPTGNTTPSLFILMRCLHEALERGITHVVMEVSSHAVATHRIGNIRYDVIIFTRITSDHLDFHFTQSQYRYTKFKLRFSLKPQGTVILHNDDQKMREFYQLNHHKLITYGFQAAHFTAESPVVTDRDSSFVMHDYTFHSPLLSDVNILNTAAVIAYGRLIQVSYAKLQETVSRFQGIPGRLECIRTQAYTIWIDYAHTSDALKNVLLFAEKVKTNRIITVIGCGGERDRIKRPLMAELSAHYSDLTILTADNPRSEWLPQILFDMCPEPKPNTVIIEDRRCAIKHAVKNAGNGDIIIIAGRGNEAYQTIYGQRIRFLDQDAVKEILLREEVPWISNI</sequence>
<dbReference type="GO" id="GO:0051301">
    <property type="term" value="P:cell division"/>
    <property type="evidence" value="ECO:0007669"/>
    <property type="project" value="UniProtKB-KW"/>
</dbReference>
<keyword evidence="3 4" id="KW-0132">Cell division</keyword>
<keyword evidence="3 4" id="KW-0961">Cell wall biogenesis/degradation</keyword>
<dbReference type="NCBIfam" id="TIGR01085">
    <property type="entry name" value="murE"/>
    <property type="match status" value="1"/>
</dbReference>
<feature type="binding site" evidence="3">
    <location>
        <position position="30"/>
    </location>
    <ligand>
        <name>UDP-N-acetyl-alpha-D-muramoyl-L-alanyl-D-glutamate</name>
        <dbReference type="ChEBI" id="CHEBI:83900"/>
    </ligand>
</feature>
<dbReference type="GO" id="GO:0071555">
    <property type="term" value="P:cell wall organization"/>
    <property type="evidence" value="ECO:0007669"/>
    <property type="project" value="UniProtKB-KW"/>
</dbReference>
<dbReference type="EC" id="6.3.2.13" evidence="3"/>
<feature type="modified residue" description="N6-carboxylysine" evidence="3">
    <location>
        <position position="215"/>
    </location>
</feature>
<name>A0A6N8U5S5_9FIRM</name>
<keyword evidence="3 7" id="KW-0436">Ligase</keyword>
<comment type="cofactor">
    <cofactor evidence="3">
        <name>Mg(2+)</name>
        <dbReference type="ChEBI" id="CHEBI:18420"/>
    </cofactor>
</comment>
<organism evidence="7 8">
    <name type="scientific">Copranaerobaculum intestinale</name>
    <dbReference type="NCBI Taxonomy" id="2692629"/>
    <lineage>
        <taxon>Bacteria</taxon>
        <taxon>Bacillati</taxon>
        <taxon>Bacillota</taxon>
        <taxon>Erysipelotrichia</taxon>
        <taxon>Erysipelotrichales</taxon>
        <taxon>Erysipelotrichaceae</taxon>
        <taxon>Copranaerobaculum</taxon>
    </lineage>
</organism>
<dbReference type="Pfam" id="PF02875">
    <property type="entry name" value="Mur_ligase_C"/>
    <property type="match status" value="1"/>
</dbReference>
<dbReference type="Proteomes" id="UP000434036">
    <property type="component" value="Unassembled WGS sequence"/>
</dbReference>
<feature type="binding site" evidence="3">
    <location>
        <position position="446"/>
    </location>
    <ligand>
        <name>meso-2,6-diaminopimelate</name>
        <dbReference type="ChEBI" id="CHEBI:57791"/>
    </ligand>
</feature>
<keyword evidence="3" id="KW-0067">ATP-binding</keyword>
<dbReference type="RefSeq" id="WP_160624657.1">
    <property type="nucleotide sequence ID" value="NZ_WUUQ01000001.1"/>
</dbReference>
<keyword evidence="3" id="KW-0547">Nucleotide-binding</keyword>
<evidence type="ECO:0000259" key="5">
    <source>
        <dbReference type="Pfam" id="PF02875"/>
    </source>
</evidence>
<feature type="short sequence motif" description="Meso-diaminopimelate recognition motif" evidence="3">
    <location>
        <begin position="393"/>
        <end position="396"/>
    </location>
</feature>
<comment type="pathway">
    <text evidence="1 3 4">Cell wall biogenesis; peptidoglycan biosynthesis.</text>
</comment>
<evidence type="ECO:0000313" key="8">
    <source>
        <dbReference type="Proteomes" id="UP000434036"/>
    </source>
</evidence>
<dbReference type="GO" id="GO:0005737">
    <property type="term" value="C:cytoplasm"/>
    <property type="evidence" value="ECO:0007669"/>
    <property type="project" value="UniProtKB-SubCell"/>
</dbReference>
<dbReference type="GO" id="GO:0005524">
    <property type="term" value="F:ATP binding"/>
    <property type="evidence" value="ECO:0007669"/>
    <property type="project" value="UniProtKB-UniRule"/>
</dbReference>
<keyword evidence="8" id="KW-1185">Reference proteome</keyword>
<comment type="similarity">
    <text evidence="2 3">Belongs to the MurCDEF family. MurE subfamily.</text>
</comment>